<sequence length="371" mass="40726">MIRFIPVTQITDPLTLSIGLSGGSGTGKTYTSLLMARGIAEVVTGKSGAQIGYVDTENRRALHYKAAFPEMVHFDMKAVDDAGKMIGFGPERWIEVIDAAEGAGLPVVILDSFSHAWEGVGGVLDLHAQTLDRLTRGDDSKKDARSQLAWAEVKPRYRRLIDRIVRAKTNIVICTRAKPVMQDLKTKQNARPTKTRRKDVPWDPAADGDLMFEMTTMVILDPSAPGCPVHQIKVADQFKALLDPRRPMGIDTGRAMAEWARGQGEAQKQKEVLDEARSIARTGTEPFRAWYRDNPQHRALAQTIIVELQQIAADADAFAARADDDPFGLPPTEDAEVDPRTCTDAEMMAQIEREAKAATEAGLAAEDRAHG</sequence>
<evidence type="ECO:0000313" key="2">
    <source>
        <dbReference type="Proteomes" id="UP000266305"/>
    </source>
</evidence>
<organism evidence="1 2">
    <name type="scientific">Cereibacter sphaeroides</name>
    <name type="common">Rhodobacter sphaeroides</name>
    <dbReference type="NCBI Taxonomy" id="1063"/>
    <lineage>
        <taxon>Bacteria</taxon>
        <taxon>Pseudomonadati</taxon>
        <taxon>Pseudomonadota</taxon>
        <taxon>Alphaproteobacteria</taxon>
        <taxon>Rhodobacterales</taxon>
        <taxon>Paracoccaceae</taxon>
        <taxon>Cereibacter</taxon>
    </lineage>
</organism>
<gene>
    <name evidence="1" type="ORF">D1114_07235</name>
</gene>
<proteinExistence type="predicted"/>
<comment type="caution">
    <text evidence="1">The sequence shown here is derived from an EMBL/GenBank/DDBJ whole genome shotgun (WGS) entry which is preliminary data.</text>
</comment>
<dbReference type="Pfam" id="PF13479">
    <property type="entry name" value="AAA_24"/>
    <property type="match status" value="1"/>
</dbReference>
<accession>A0AAX1UNX2</accession>
<name>A0AAX1UNX2_CERSP</name>
<reference evidence="1 2" key="1">
    <citation type="submission" date="2018-08" db="EMBL/GenBank/DDBJ databases">
        <title>Draft genome sequence of Rhodobacter sphaeroides FY.</title>
        <authorList>
            <person name="Rayyan A."/>
            <person name="Meyer T.E."/>
            <person name="Kyndt J.A."/>
        </authorList>
    </citation>
    <scope>NUCLEOTIDE SEQUENCE [LARGE SCALE GENOMIC DNA]</scope>
    <source>
        <strain evidence="1 2">FY</strain>
    </source>
</reference>
<dbReference type="InterPro" id="IPR027417">
    <property type="entry name" value="P-loop_NTPase"/>
</dbReference>
<dbReference type="Proteomes" id="UP000266305">
    <property type="component" value="Unassembled WGS sequence"/>
</dbReference>
<dbReference type="SUPFAM" id="SSF52540">
    <property type="entry name" value="P-loop containing nucleoside triphosphate hydrolases"/>
    <property type="match status" value="1"/>
</dbReference>
<evidence type="ECO:0000313" key="1">
    <source>
        <dbReference type="EMBL" id="RHZ96581.1"/>
    </source>
</evidence>
<dbReference type="AlphaFoldDB" id="A0AAX1UNX2"/>
<evidence type="ECO:0008006" key="3">
    <source>
        <dbReference type="Google" id="ProtNLM"/>
    </source>
</evidence>
<dbReference type="EMBL" id="QWGP01000005">
    <property type="protein sequence ID" value="RHZ96581.1"/>
    <property type="molecule type" value="Genomic_DNA"/>
</dbReference>
<protein>
    <recommendedName>
        <fullName evidence="3">AAA+ ATPase domain-containing protein</fullName>
    </recommendedName>
</protein>